<dbReference type="AlphaFoldDB" id="A0A7S1BYZ9"/>
<evidence type="ECO:0000256" key="6">
    <source>
        <dbReference type="SAM" id="Phobius"/>
    </source>
</evidence>
<feature type="transmembrane region" description="Helical" evidence="6">
    <location>
        <begin position="113"/>
        <end position="135"/>
    </location>
</feature>
<feature type="transmembrane region" description="Helical" evidence="6">
    <location>
        <begin position="224"/>
        <end position="248"/>
    </location>
</feature>
<name>A0A7S1BYZ9_9STRA</name>
<evidence type="ECO:0000256" key="4">
    <source>
        <dbReference type="ARBA" id="ARBA00023136"/>
    </source>
</evidence>
<dbReference type="EMBL" id="HBFR01040468">
    <property type="protein sequence ID" value="CAD8902368.1"/>
    <property type="molecule type" value="Transcribed_RNA"/>
</dbReference>
<accession>A0A7S1BYZ9</accession>
<dbReference type="GO" id="GO:0004930">
    <property type="term" value="F:G protein-coupled receptor activity"/>
    <property type="evidence" value="ECO:0007669"/>
    <property type="project" value="TreeGrafter"/>
</dbReference>
<protein>
    <recommendedName>
        <fullName evidence="8">G-protein coupled receptors family 2 profile 2 domain-containing protein</fullName>
    </recommendedName>
</protein>
<keyword evidence="4 6" id="KW-0472">Membrane</keyword>
<feature type="compositionally biased region" description="Basic and acidic residues" evidence="5">
    <location>
        <begin position="351"/>
        <end position="369"/>
    </location>
</feature>
<dbReference type="GO" id="GO:0007189">
    <property type="term" value="P:adenylate cyclase-activating G protein-coupled receptor signaling pathway"/>
    <property type="evidence" value="ECO:0007669"/>
    <property type="project" value="TreeGrafter"/>
</dbReference>
<comment type="subcellular location">
    <subcellularLocation>
        <location evidence="1">Membrane</location>
        <topology evidence="1">Multi-pass membrane protein</topology>
    </subcellularLocation>
</comment>
<evidence type="ECO:0000256" key="2">
    <source>
        <dbReference type="ARBA" id="ARBA00022692"/>
    </source>
</evidence>
<evidence type="ECO:0000313" key="7">
    <source>
        <dbReference type="EMBL" id="CAD8902368.1"/>
    </source>
</evidence>
<reference evidence="7" key="1">
    <citation type="submission" date="2021-01" db="EMBL/GenBank/DDBJ databases">
        <authorList>
            <person name="Corre E."/>
            <person name="Pelletier E."/>
            <person name="Niang G."/>
            <person name="Scheremetjew M."/>
            <person name="Finn R."/>
            <person name="Kale V."/>
            <person name="Holt S."/>
            <person name="Cochrane G."/>
            <person name="Meng A."/>
            <person name="Brown T."/>
            <person name="Cohen L."/>
        </authorList>
    </citation>
    <scope>NUCLEOTIDE SEQUENCE</scope>
    <source>
        <strain evidence="7">308</strain>
    </source>
</reference>
<keyword evidence="3 6" id="KW-1133">Transmembrane helix</keyword>
<evidence type="ECO:0000256" key="1">
    <source>
        <dbReference type="ARBA" id="ARBA00004141"/>
    </source>
</evidence>
<feature type="transmembrane region" description="Helical" evidence="6">
    <location>
        <begin position="179"/>
        <end position="203"/>
    </location>
</feature>
<gene>
    <name evidence="7" type="ORF">CHYS00102_LOCUS29587</name>
</gene>
<feature type="transmembrane region" description="Helical" evidence="6">
    <location>
        <begin position="12"/>
        <end position="31"/>
    </location>
</feature>
<dbReference type="SUPFAM" id="SSF81321">
    <property type="entry name" value="Family A G protein-coupled receptor-like"/>
    <property type="match status" value="1"/>
</dbReference>
<proteinExistence type="predicted"/>
<feature type="transmembrane region" description="Helical" evidence="6">
    <location>
        <begin position="81"/>
        <end position="101"/>
    </location>
</feature>
<evidence type="ECO:0000256" key="5">
    <source>
        <dbReference type="SAM" id="MobiDB-lite"/>
    </source>
</evidence>
<dbReference type="PANTHER" id="PTHR23112">
    <property type="entry name" value="G PROTEIN-COUPLED RECEPTOR 157-RELATED"/>
    <property type="match status" value="1"/>
</dbReference>
<organism evidence="7">
    <name type="scientific">Corethron hystrix</name>
    <dbReference type="NCBI Taxonomy" id="216773"/>
    <lineage>
        <taxon>Eukaryota</taxon>
        <taxon>Sar</taxon>
        <taxon>Stramenopiles</taxon>
        <taxon>Ochrophyta</taxon>
        <taxon>Bacillariophyta</taxon>
        <taxon>Coscinodiscophyceae</taxon>
        <taxon>Corethrophycidae</taxon>
        <taxon>Corethrales</taxon>
        <taxon>Corethraceae</taxon>
        <taxon>Corethron</taxon>
    </lineage>
</organism>
<dbReference type="GO" id="GO:0005886">
    <property type="term" value="C:plasma membrane"/>
    <property type="evidence" value="ECO:0007669"/>
    <property type="project" value="TreeGrafter"/>
</dbReference>
<sequence>MVNMALLTTLARISGSLSFIGSALMIGAIIGTGKWRKCMQFRLLGGLAAFDLLSSGSYAFNALPGLFHEENETFFCTLQGFMMQLFIGSAIYNLSLKIYYFMSVIKRTRAEKYEIYMHASAIILGLGFAIAAAILKLFNPTSAGWCWIAAFPSNCGGDSRSGDRSDCIYGSNAYIYRLAFYYIPLWVIIILVTVIMIAMTYQVRNIEKGGAAYRKCRRSSMTSLVAWRSFYYVFVFYLTCTFISITRFQELIGGKPSDVVLILAVIFDPLQGFFNCIIFFWPFLSEHCGNFLQAIRGYILFAFGTAHASNDDTMNKSSEEGVIKDDFMQDPAPELSRELSDVDLFLSSHASNDDTMNKSSEEGVIKDDFMQDPAPELSRELSDVDLFLSSR</sequence>
<dbReference type="PANTHER" id="PTHR23112:SF0">
    <property type="entry name" value="TRANSMEMBRANE PROTEIN 116"/>
    <property type="match status" value="1"/>
</dbReference>
<evidence type="ECO:0008006" key="8">
    <source>
        <dbReference type="Google" id="ProtNLM"/>
    </source>
</evidence>
<keyword evidence="2 6" id="KW-0812">Transmembrane</keyword>
<feature type="region of interest" description="Disordered" evidence="5">
    <location>
        <begin position="349"/>
        <end position="375"/>
    </location>
</feature>
<dbReference type="Gene3D" id="1.20.1070.10">
    <property type="entry name" value="Rhodopsin 7-helix transmembrane proteins"/>
    <property type="match status" value="1"/>
</dbReference>
<feature type="transmembrane region" description="Helical" evidence="6">
    <location>
        <begin position="260"/>
        <end position="284"/>
    </location>
</feature>
<evidence type="ECO:0000256" key="3">
    <source>
        <dbReference type="ARBA" id="ARBA00022989"/>
    </source>
</evidence>
<feature type="transmembrane region" description="Helical" evidence="6">
    <location>
        <begin position="43"/>
        <end position="61"/>
    </location>
</feature>